<evidence type="ECO:0000256" key="2">
    <source>
        <dbReference type="ARBA" id="ARBA00009241"/>
    </source>
</evidence>
<dbReference type="GO" id="GO:0005507">
    <property type="term" value="F:copper ion binding"/>
    <property type="evidence" value="ECO:0007669"/>
    <property type="project" value="InterPro"/>
</dbReference>
<dbReference type="SUPFAM" id="SSF47072">
    <property type="entry name" value="Cysteine alpha-hairpin motif"/>
    <property type="match status" value="1"/>
</dbReference>
<evidence type="ECO:0000313" key="10">
    <source>
        <dbReference type="EMBL" id="OTF73147.1"/>
    </source>
</evidence>
<evidence type="ECO:0000256" key="7">
    <source>
        <dbReference type="ARBA" id="ARBA00023186"/>
    </source>
</evidence>
<feature type="binding site" evidence="8">
    <location>
        <position position="29"/>
    </location>
    <ligand>
        <name>Cu cation</name>
        <dbReference type="ChEBI" id="CHEBI:23378"/>
    </ligand>
</feature>
<dbReference type="Pfam" id="PF05051">
    <property type="entry name" value="COX17"/>
    <property type="match status" value="1"/>
</dbReference>
<evidence type="ECO:0000313" key="11">
    <source>
        <dbReference type="Proteomes" id="UP000194236"/>
    </source>
</evidence>
<gene>
    <name evidence="10" type="ORF">BLA29_000847</name>
</gene>
<dbReference type="GO" id="GO:0005758">
    <property type="term" value="C:mitochondrial intermembrane space"/>
    <property type="evidence" value="ECO:0007669"/>
    <property type="project" value="UniProtKB-SubCell"/>
</dbReference>
<evidence type="ECO:0008006" key="12">
    <source>
        <dbReference type="Google" id="ProtNLM"/>
    </source>
</evidence>
<dbReference type="GO" id="GO:0033617">
    <property type="term" value="P:mitochondrial respiratory chain complex IV assembly"/>
    <property type="evidence" value="ECO:0007669"/>
    <property type="project" value="TreeGrafter"/>
</dbReference>
<feature type="binding site" evidence="8">
    <location>
        <position position="30"/>
    </location>
    <ligand>
        <name>Cu cation</name>
        <dbReference type="ChEBI" id="CHEBI:23378"/>
    </ligand>
</feature>
<dbReference type="InterPro" id="IPR009069">
    <property type="entry name" value="Cys_alpha_HP_mot_SF"/>
</dbReference>
<keyword evidence="6" id="KW-1015">Disulfide bond</keyword>
<evidence type="ECO:0000256" key="8">
    <source>
        <dbReference type="PIRSR" id="PIRSR607745-1"/>
    </source>
</evidence>
<comment type="subcellular location">
    <subcellularLocation>
        <location evidence="1">Mitochondrion intermembrane space</location>
    </subcellularLocation>
</comment>
<evidence type="ECO:0000256" key="6">
    <source>
        <dbReference type="ARBA" id="ARBA00023157"/>
    </source>
</evidence>
<sequence>MPCDGESGKNSSAGETTGGDEQKKPLKPCCACPETRKKRDECIIENGEANCTEYIEAHKECLRKLGFNI</sequence>
<comment type="similarity">
    <text evidence="2">Belongs to the COX17 family.</text>
</comment>
<keyword evidence="5" id="KW-0496">Mitochondrion</keyword>
<evidence type="ECO:0000256" key="5">
    <source>
        <dbReference type="ARBA" id="ARBA00023128"/>
    </source>
</evidence>
<keyword evidence="11" id="KW-1185">Reference proteome</keyword>
<dbReference type="InterPro" id="IPR007745">
    <property type="entry name" value="Cyt_c_oxidase_Cu-chaperone"/>
</dbReference>
<keyword evidence="3 8" id="KW-0479">Metal-binding</keyword>
<protein>
    <recommendedName>
        <fullName evidence="12">Cytochrome c oxidase copper chaperone-like protein</fullName>
    </recommendedName>
</protein>
<accession>A0A1Y3AYU4</accession>
<dbReference type="GO" id="GO:0016531">
    <property type="term" value="F:copper chaperone activity"/>
    <property type="evidence" value="ECO:0007669"/>
    <property type="project" value="InterPro"/>
</dbReference>
<evidence type="ECO:0000256" key="9">
    <source>
        <dbReference type="SAM" id="MobiDB-lite"/>
    </source>
</evidence>
<feature type="region of interest" description="Disordered" evidence="9">
    <location>
        <begin position="1"/>
        <end position="26"/>
    </location>
</feature>
<dbReference type="OrthoDB" id="1915887at2759"/>
<reference evidence="10 11" key="1">
    <citation type="submission" date="2017-03" db="EMBL/GenBank/DDBJ databases">
        <title>Genome Survey of Euroglyphus maynei.</title>
        <authorList>
            <person name="Arlian L.G."/>
            <person name="Morgan M.S."/>
            <person name="Rider S.D."/>
        </authorList>
    </citation>
    <scope>NUCLEOTIDE SEQUENCE [LARGE SCALE GENOMIC DNA]</scope>
    <source>
        <strain evidence="10">Arlian Lab</strain>
        <tissue evidence="10">Whole body</tissue>
    </source>
</reference>
<keyword evidence="7" id="KW-0143">Chaperone</keyword>
<name>A0A1Y3AYU4_EURMA</name>
<proteinExistence type="inferred from homology"/>
<organism evidence="10 11">
    <name type="scientific">Euroglyphus maynei</name>
    <name type="common">Mayne's house dust mite</name>
    <dbReference type="NCBI Taxonomy" id="6958"/>
    <lineage>
        <taxon>Eukaryota</taxon>
        <taxon>Metazoa</taxon>
        <taxon>Ecdysozoa</taxon>
        <taxon>Arthropoda</taxon>
        <taxon>Chelicerata</taxon>
        <taxon>Arachnida</taxon>
        <taxon>Acari</taxon>
        <taxon>Acariformes</taxon>
        <taxon>Sarcoptiformes</taxon>
        <taxon>Astigmata</taxon>
        <taxon>Psoroptidia</taxon>
        <taxon>Analgoidea</taxon>
        <taxon>Pyroglyphidae</taxon>
        <taxon>Pyroglyphinae</taxon>
        <taxon>Euroglyphus</taxon>
    </lineage>
</organism>
<evidence type="ECO:0000256" key="4">
    <source>
        <dbReference type="ARBA" id="ARBA00023008"/>
    </source>
</evidence>
<dbReference type="EMBL" id="MUJZ01052937">
    <property type="protein sequence ID" value="OTF73147.1"/>
    <property type="molecule type" value="Genomic_DNA"/>
</dbReference>
<dbReference type="PROSITE" id="PS51808">
    <property type="entry name" value="CHCH"/>
    <property type="match status" value="1"/>
</dbReference>
<evidence type="ECO:0000256" key="3">
    <source>
        <dbReference type="ARBA" id="ARBA00022723"/>
    </source>
</evidence>
<dbReference type="AlphaFoldDB" id="A0A1Y3AYU4"/>
<dbReference type="PANTHER" id="PTHR16719:SF0">
    <property type="entry name" value="CYTOCHROME C OXIDASE COPPER CHAPERONE"/>
    <property type="match status" value="1"/>
</dbReference>
<dbReference type="Proteomes" id="UP000194236">
    <property type="component" value="Unassembled WGS sequence"/>
</dbReference>
<dbReference type="PANTHER" id="PTHR16719">
    <property type="entry name" value="CYTOCHROME C OXIDASE COPPER CHAPERONE"/>
    <property type="match status" value="1"/>
</dbReference>
<comment type="caution">
    <text evidence="10">The sequence shown here is derived from an EMBL/GenBank/DDBJ whole genome shotgun (WGS) entry which is preliminary data.</text>
</comment>
<dbReference type="Gene3D" id="1.10.287.1130">
    <property type="entry name" value="CytochromE C oxidase copper chaperone"/>
    <property type="match status" value="1"/>
</dbReference>
<evidence type="ECO:0000256" key="1">
    <source>
        <dbReference type="ARBA" id="ARBA00004569"/>
    </source>
</evidence>
<keyword evidence="4 8" id="KW-0186">Copper</keyword>